<reference evidence="2 3" key="1">
    <citation type="journal article" date="2022" name="Allergy">
        <title>Genome assembly and annotation of Periplaneta americana reveal a comprehensive cockroach allergen profile.</title>
        <authorList>
            <person name="Wang L."/>
            <person name="Xiong Q."/>
            <person name="Saelim N."/>
            <person name="Wang L."/>
            <person name="Nong W."/>
            <person name="Wan A.T."/>
            <person name="Shi M."/>
            <person name="Liu X."/>
            <person name="Cao Q."/>
            <person name="Hui J.H.L."/>
            <person name="Sookrung N."/>
            <person name="Leung T.F."/>
            <person name="Tungtrongchitr A."/>
            <person name="Tsui S.K.W."/>
        </authorList>
    </citation>
    <scope>NUCLEOTIDE SEQUENCE [LARGE SCALE GENOMIC DNA]</scope>
    <source>
        <strain evidence="2">PWHHKU_190912</strain>
    </source>
</reference>
<proteinExistence type="predicted"/>
<dbReference type="EMBL" id="JAJSOF020000011">
    <property type="protein sequence ID" value="KAJ4444293.1"/>
    <property type="molecule type" value="Genomic_DNA"/>
</dbReference>
<dbReference type="Gene3D" id="1.10.10.10">
    <property type="entry name" value="Winged helix-like DNA-binding domain superfamily/Winged helix DNA-binding domain"/>
    <property type="match status" value="1"/>
</dbReference>
<evidence type="ECO:0000256" key="1">
    <source>
        <dbReference type="ARBA" id="ARBA00004123"/>
    </source>
</evidence>
<organism evidence="2 3">
    <name type="scientific">Periplaneta americana</name>
    <name type="common">American cockroach</name>
    <name type="synonym">Blatta americana</name>
    <dbReference type="NCBI Taxonomy" id="6978"/>
    <lineage>
        <taxon>Eukaryota</taxon>
        <taxon>Metazoa</taxon>
        <taxon>Ecdysozoa</taxon>
        <taxon>Arthropoda</taxon>
        <taxon>Hexapoda</taxon>
        <taxon>Insecta</taxon>
        <taxon>Pterygota</taxon>
        <taxon>Neoptera</taxon>
        <taxon>Polyneoptera</taxon>
        <taxon>Dictyoptera</taxon>
        <taxon>Blattodea</taxon>
        <taxon>Blattoidea</taxon>
        <taxon>Blattidae</taxon>
        <taxon>Blattinae</taxon>
        <taxon>Periplaneta</taxon>
    </lineage>
</organism>
<dbReference type="SUPFAM" id="SSF46689">
    <property type="entry name" value="Homeodomain-like"/>
    <property type="match status" value="1"/>
</dbReference>
<accession>A0ABQ8TDH4</accession>
<evidence type="ECO:0008006" key="4">
    <source>
        <dbReference type="Google" id="ProtNLM"/>
    </source>
</evidence>
<gene>
    <name evidence="2" type="ORF">ANN_06085</name>
</gene>
<dbReference type="InterPro" id="IPR036388">
    <property type="entry name" value="WH-like_DNA-bd_sf"/>
</dbReference>
<protein>
    <recommendedName>
        <fullName evidence="4">Paired domain-containing protein</fullName>
    </recommendedName>
</protein>
<comment type="caution">
    <text evidence="2">The sequence shown here is derived from an EMBL/GenBank/DDBJ whole genome shotgun (WGS) entry which is preliminary data.</text>
</comment>
<evidence type="ECO:0000313" key="3">
    <source>
        <dbReference type="Proteomes" id="UP001148838"/>
    </source>
</evidence>
<dbReference type="Proteomes" id="UP001148838">
    <property type="component" value="Unassembled WGS sequence"/>
</dbReference>
<keyword evidence="3" id="KW-1185">Reference proteome</keyword>
<sequence>MVDQSLYERPPEATGSLDRPPWNVVQRCWMVSAMAPEADLLGGGASLRTDRGAFGGISQSRNEHSSMTQRQIAAECHIGLATVNSIIKRYRETGSITPQKKGNCGRKRKTSPADDRLIVRISKLNPRLTIVDLTRELMATTGANIHVRTVWHRLLEVGRRARKPY</sequence>
<comment type="subcellular location">
    <subcellularLocation>
        <location evidence="1">Nucleus</location>
    </subcellularLocation>
</comment>
<name>A0ABQ8TDH4_PERAM</name>
<dbReference type="InterPro" id="IPR009057">
    <property type="entry name" value="Homeodomain-like_sf"/>
</dbReference>
<evidence type="ECO:0000313" key="2">
    <source>
        <dbReference type="EMBL" id="KAJ4444293.1"/>
    </source>
</evidence>